<evidence type="ECO:0000313" key="2">
    <source>
        <dbReference type="Proteomes" id="UP000076532"/>
    </source>
</evidence>
<organism evidence="1 2">
    <name type="scientific">Athelia psychrophila</name>
    <dbReference type="NCBI Taxonomy" id="1759441"/>
    <lineage>
        <taxon>Eukaryota</taxon>
        <taxon>Fungi</taxon>
        <taxon>Dikarya</taxon>
        <taxon>Basidiomycota</taxon>
        <taxon>Agaricomycotina</taxon>
        <taxon>Agaricomycetes</taxon>
        <taxon>Agaricomycetidae</taxon>
        <taxon>Atheliales</taxon>
        <taxon>Atheliaceae</taxon>
        <taxon>Athelia</taxon>
    </lineage>
</organism>
<dbReference type="EMBL" id="KV417551">
    <property type="protein sequence ID" value="KZP20976.1"/>
    <property type="molecule type" value="Genomic_DNA"/>
</dbReference>
<sequence>LSHKPSHPPSSGCISDRVSGYFVQVVALHGLEFPKLLSRTICDQLIMACSLP</sequence>
<dbReference type="AlphaFoldDB" id="A0A166JKY8"/>
<dbReference type="Proteomes" id="UP000076532">
    <property type="component" value="Unassembled WGS sequence"/>
</dbReference>
<gene>
    <name evidence="1" type="ORF">FIBSPDRAFT_861126</name>
</gene>
<keyword evidence="2" id="KW-1185">Reference proteome</keyword>
<accession>A0A166JKY8</accession>
<reference evidence="1 2" key="1">
    <citation type="journal article" date="2016" name="Mol. Biol. Evol.">
        <title>Comparative Genomics of Early-Diverging Mushroom-Forming Fungi Provides Insights into the Origins of Lignocellulose Decay Capabilities.</title>
        <authorList>
            <person name="Nagy L.G."/>
            <person name="Riley R."/>
            <person name="Tritt A."/>
            <person name="Adam C."/>
            <person name="Daum C."/>
            <person name="Floudas D."/>
            <person name="Sun H."/>
            <person name="Yadav J.S."/>
            <person name="Pangilinan J."/>
            <person name="Larsson K.H."/>
            <person name="Matsuura K."/>
            <person name="Barry K."/>
            <person name="Labutti K."/>
            <person name="Kuo R."/>
            <person name="Ohm R.A."/>
            <person name="Bhattacharya S.S."/>
            <person name="Shirouzu T."/>
            <person name="Yoshinaga Y."/>
            <person name="Martin F.M."/>
            <person name="Grigoriev I.V."/>
            <person name="Hibbett D.S."/>
        </authorList>
    </citation>
    <scope>NUCLEOTIDE SEQUENCE [LARGE SCALE GENOMIC DNA]</scope>
    <source>
        <strain evidence="1 2">CBS 109695</strain>
    </source>
</reference>
<feature type="non-terminal residue" evidence="1">
    <location>
        <position position="1"/>
    </location>
</feature>
<protein>
    <submittedName>
        <fullName evidence="1">Uncharacterized protein</fullName>
    </submittedName>
</protein>
<proteinExistence type="predicted"/>
<name>A0A166JKY8_9AGAM</name>
<evidence type="ECO:0000313" key="1">
    <source>
        <dbReference type="EMBL" id="KZP20976.1"/>
    </source>
</evidence>